<dbReference type="STRING" id="1280946.HY29_15515"/>
<dbReference type="EMBL" id="AWFF01000042">
    <property type="protein sequence ID" value="KCZ54149.1"/>
    <property type="molecule type" value="Genomic_DNA"/>
</dbReference>
<organism evidence="9 10">
    <name type="scientific">Hyphomonas beringensis</name>
    <dbReference type="NCBI Taxonomy" id="1280946"/>
    <lineage>
        <taxon>Bacteria</taxon>
        <taxon>Pseudomonadati</taxon>
        <taxon>Pseudomonadota</taxon>
        <taxon>Alphaproteobacteria</taxon>
        <taxon>Hyphomonadales</taxon>
        <taxon>Hyphomonadaceae</taxon>
        <taxon>Hyphomonas</taxon>
    </lineage>
</organism>
<keyword evidence="10" id="KW-1185">Reference proteome</keyword>
<protein>
    <recommendedName>
        <fullName evidence="6">Glycerol-3-phosphate dehydrogenase</fullName>
        <ecNumber evidence="6">1.1.5.3</ecNumber>
    </recommendedName>
</protein>
<evidence type="ECO:0000256" key="1">
    <source>
        <dbReference type="ARBA" id="ARBA00001974"/>
    </source>
</evidence>
<sequence>MQDILVIGGGINGTGIARDAAGRGLDVVLCEKDDLAQHTSSASTKLIHGGLRYLEQYDFALVRKALIEREVLLRAAPHIIWPMRFVLPHHKELRPAWLIRLGLFLYDHLGGRKLLPPTKVLRRKSTDKLNALKDQYRLAFEYSDCWVEDSRLVVLNAVDARNRGAEVLTRTVCTSLVRHADHWEAVLKGPKGQETRKFRTVVNAAGAWVDDVLGLDGDAPEKPHLRLVKGSHIIVPRWHQGDYAYFFQNGDGRIMFAIPYERGEFTLIGTTDVPYEANRDRVEITPEEITYLCEGASEYYKTAITPADVVGTYSGVRPLYDDHAKNASKVTRDYVLKREAEGGAPILSVFGGKITTYRELSEHALAELKDDLPSMKRPWTRDAHLPGGDIPGGNFQDYVDGLVLRYQGLDPAFLSRLARAYGTRVEDLLGDAQIEADLGRAFGAGLTEAEVRYLQREEFAASADDILWRRSKLGIHMTEAEREAFHDWFASQAG</sequence>
<comment type="similarity">
    <text evidence="2 6">Belongs to the FAD-dependent glycerol-3-phosphate dehydrogenase family.</text>
</comment>
<gene>
    <name evidence="9" type="ORF">HY29_15515</name>
</gene>
<evidence type="ECO:0000313" key="9">
    <source>
        <dbReference type="EMBL" id="KCZ54149.1"/>
    </source>
</evidence>
<dbReference type="PANTHER" id="PTHR11985">
    <property type="entry name" value="GLYCEROL-3-PHOSPHATE DEHYDROGENASE"/>
    <property type="match status" value="1"/>
</dbReference>
<dbReference type="PROSITE" id="PS00977">
    <property type="entry name" value="FAD_G3PDH_1"/>
    <property type="match status" value="1"/>
</dbReference>
<accession>A0A062UC51</accession>
<dbReference type="Pfam" id="PF01266">
    <property type="entry name" value="DAO"/>
    <property type="match status" value="1"/>
</dbReference>
<evidence type="ECO:0000256" key="4">
    <source>
        <dbReference type="ARBA" id="ARBA00022827"/>
    </source>
</evidence>
<keyword evidence="3 6" id="KW-0285">Flavoprotein</keyword>
<dbReference type="RefSeq" id="WP_034796575.1">
    <property type="nucleotide sequence ID" value="NZ_AWFF01000042.1"/>
</dbReference>
<keyword evidence="4" id="KW-0274">FAD</keyword>
<dbReference type="PATRIC" id="fig|1280946.3.peg.2103"/>
<dbReference type="PANTHER" id="PTHR11985:SF15">
    <property type="entry name" value="GLYCEROL-3-PHOSPHATE DEHYDROGENASE, MITOCHONDRIAL"/>
    <property type="match status" value="1"/>
</dbReference>
<comment type="caution">
    <text evidence="9">The sequence shown here is derived from an EMBL/GenBank/DDBJ whole genome shotgun (WGS) entry which is preliminary data.</text>
</comment>
<dbReference type="InterPro" id="IPR036188">
    <property type="entry name" value="FAD/NAD-bd_sf"/>
</dbReference>
<feature type="domain" description="Alpha-glycerophosphate oxidase C-terminal" evidence="8">
    <location>
        <begin position="380"/>
        <end position="484"/>
    </location>
</feature>
<proteinExistence type="inferred from homology"/>
<dbReference type="Gene3D" id="6.10.250.1890">
    <property type="match status" value="1"/>
</dbReference>
<dbReference type="InterPro" id="IPR038299">
    <property type="entry name" value="DAO_C_sf"/>
</dbReference>
<evidence type="ECO:0000259" key="7">
    <source>
        <dbReference type="Pfam" id="PF01266"/>
    </source>
</evidence>
<name>A0A062UC51_9PROT</name>
<dbReference type="NCBIfam" id="NF009906">
    <property type="entry name" value="PRK13369.1"/>
    <property type="match status" value="1"/>
</dbReference>
<dbReference type="InterPro" id="IPR031656">
    <property type="entry name" value="DAO_C"/>
</dbReference>
<dbReference type="GO" id="GO:0009331">
    <property type="term" value="C:glycerol-3-phosphate dehydrogenase (FAD) complex"/>
    <property type="evidence" value="ECO:0007669"/>
    <property type="project" value="UniProtKB-UniRule"/>
</dbReference>
<evidence type="ECO:0000256" key="5">
    <source>
        <dbReference type="ARBA" id="ARBA00023002"/>
    </source>
</evidence>
<dbReference type="InterPro" id="IPR000447">
    <property type="entry name" value="G3P_DH_FAD-dep"/>
</dbReference>
<reference evidence="9 10" key="1">
    <citation type="journal article" date="2014" name="Antonie Van Leeuwenhoek">
        <title>Hyphomonas beringensis sp. nov. and Hyphomonas chukchiensis sp. nov., isolated from surface seawater of the Bering Sea and Chukchi Sea.</title>
        <authorList>
            <person name="Li C."/>
            <person name="Lai Q."/>
            <person name="Li G."/>
            <person name="Dong C."/>
            <person name="Wang J."/>
            <person name="Liao Y."/>
            <person name="Shao Z."/>
        </authorList>
    </citation>
    <scope>NUCLEOTIDE SEQUENCE [LARGE SCALE GENOMIC DNA]</scope>
    <source>
        <strain evidence="9 10">25B14_1</strain>
    </source>
</reference>
<dbReference type="Gene3D" id="3.30.9.10">
    <property type="entry name" value="D-Amino Acid Oxidase, subunit A, domain 2"/>
    <property type="match status" value="1"/>
</dbReference>
<dbReference type="SUPFAM" id="SSF51905">
    <property type="entry name" value="FAD/NAD(P)-binding domain"/>
    <property type="match status" value="1"/>
</dbReference>
<dbReference type="Proteomes" id="UP000027037">
    <property type="component" value="Unassembled WGS sequence"/>
</dbReference>
<dbReference type="GO" id="GO:0046168">
    <property type="term" value="P:glycerol-3-phosphate catabolic process"/>
    <property type="evidence" value="ECO:0007669"/>
    <property type="project" value="TreeGrafter"/>
</dbReference>
<dbReference type="InterPro" id="IPR006076">
    <property type="entry name" value="FAD-dep_OxRdtase"/>
</dbReference>
<dbReference type="Gene3D" id="1.10.8.870">
    <property type="entry name" value="Alpha-glycerophosphate oxidase, cap domain"/>
    <property type="match status" value="1"/>
</dbReference>
<dbReference type="Gene3D" id="3.50.50.60">
    <property type="entry name" value="FAD/NAD(P)-binding domain"/>
    <property type="match status" value="1"/>
</dbReference>
<dbReference type="OrthoDB" id="9766796at2"/>
<keyword evidence="5 6" id="KW-0560">Oxidoreductase</keyword>
<dbReference type="EC" id="1.1.5.3" evidence="6"/>
<evidence type="ECO:0000256" key="6">
    <source>
        <dbReference type="RuleBase" id="RU361217"/>
    </source>
</evidence>
<feature type="domain" description="FAD dependent oxidoreductase" evidence="7">
    <location>
        <begin position="3"/>
        <end position="358"/>
    </location>
</feature>
<evidence type="ECO:0000259" key="8">
    <source>
        <dbReference type="Pfam" id="PF16901"/>
    </source>
</evidence>
<dbReference type="AlphaFoldDB" id="A0A062UC51"/>
<evidence type="ECO:0000256" key="2">
    <source>
        <dbReference type="ARBA" id="ARBA00007330"/>
    </source>
</evidence>
<comment type="catalytic activity">
    <reaction evidence="6">
        <text>a quinone + sn-glycerol 3-phosphate = dihydroxyacetone phosphate + a quinol</text>
        <dbReference type="Rhea" id="RHEA:18977"/>
        <dbReference type="ChEBI" id="CHEBI:24646"/>
        <dbReference type="ChEBI" id="CHEBI:57597"/>
        <dbReference type="ChEBI" id="CHEBI:57642"/>
        <dbReference type="ChEBI" id="CHEBI:132124"/>
        <dbReference type="EC" id="1.1.5.3"/>
    </reaction>
</comment>
<comment type="cofactor">
    <cofactor evidence="1 6">
        <name>FAD</name>
        <dbReference type="ChEBI" id="CHEBI:57692"/>
    </cofactor>
</comment>
<dbReference type="eggNOG" id="COG0578">
    <property type="taxonomic scope" value="Bacteria"/>
</dbReference>
<dbReference type="Pfam" id="PF16901">
    <property type="entry name" value="DAO_C"/>
    <property type="match status" value="1"/>
</dbReference>
<evidence type="ECO:0000256" key="3">
    <source>
        <dbReference type="ARBA" id="ARBA00022630"/>
    </source>
</evidence>
<evidence type="ECO:0000313" key="10">
    <source>
        <dbReference type="Proteomes" id="UP000027037"/>
    </source>
</evidence>
<dbReference type="GO" id="GO:0004368">
    <property type="term" value="F:glycerol-3-phosphate dehydrogenase (quinone) activity"/>
    <property type="evidence" value="ECO:0007669"/>
    <property type="project" value="UniProtKB-EC"/>
</dbReference>
<dbReference type="NCBIfam" id="NF008899">
    <property type="entry name" value="PRK12266.1"/>
    <property type="match status" value="1"/>
</dbReference>
<dbReference type="PRINTS" id="PR01001">
    <property type="entry name" value="FADG3PDH"/>
</dbReference>